<dbReference type="InterPro" id="IPR050055">
    <property type="entry name" value="EF-Tu_GTPase"/>
</dbReference>
<dbReference type="CDD" id="cd03696">
    <property type="entry name" value="SelB_II"/>
    <property type="match status" value="1"/>
</dbReference>
<keyword evidence="4" id="KW-0547">Nucleotide-binding</keyword>
<dbReference type="InterPro" id="IPR004161">
    <property type="entry name" value="EFTu-like_2"/>
</dbReference>
<dbReference type="Gene3D" id="1.10.10.2770">
    <property type="match status" value="1"/>
</dbReference>
<dbReference type="InterPro" id="IPR057335">
    <property type="entry name" value="Beta-barrel_SelB"/>
</dbReference>
<comment type="function">
    <text evidence="7">Translation factor necessary for the incorporation of selenocysteine into proteins. It probably replaces EF-Tu for the insertion of selenocysteine directed by the UGA codon. SelB binds GTP and GDP.</text>
</comment>
<evidence type="ECO:0000256" key="6">
    <source>
        <dbReference type="ARBA" id="ARBA00023134"/>
    </source>
</evidence>
<dbReference type="Pfam" id="PF25461">
    <property type="entry name" value="Beta-barrel_SelB"/>
    <property type="match status" value="1"/>
</dbReference>
<accession>H5SPB4</accession>
<dbReference type="InterPro" id="IPR004535">
    <property type="entry name" value="Transl_elong_SelB"/>
</dbReference>
<dbReference type="CDD" id="cd04171">
    <property type="entry name" value="SelB"/>
    <property type="match status" value="1"/>
</dbReference>
<evidence type="ECO:0000256" key="3">
    <source>
        <dbReference type="ARBA" id="ARBA00022490"/>
    </source>
</evidence>
<dbReference type="NCBIfam" id="TIGR00231">
    <property type="entry name" value="small_GTP"/>
    <property type="match status" value="1"/>
</dbReference>
<dbReference type="NCBIfam" id="TIGR00475">
    <property type="entry name" value="selB"/>
    <property type="match status" value="1"/>
</dbReference>
<dbReference type="Pfam" id="PF03144">
    <property type="entry name" value="GTP_EFTU_D2"/>
    <property type="match status" value="1"/>
</dbReference>
<dbReference type="GO" id="GO:0003924">
    <property type="term" value="F:GTPase activity"/>
    <property type="evidence" value="ECO:0007669"/>
    <property type="project" value="InterPro"/>
</dbReference>
<evidence type="ECO:0000256" key="8">
    <source>
        <dbReference type="ARBA" id="ARBA00031615"/>
    </source>
</evidence>
<dbReference type="Gene3D" id="3.40.50.300">
    <property type="entry name" value="P-loop containing nucleotide triphosphate hydrolases"/>
    <property type="match status" value="1"/>
</dbReference>
<dbReference type="InterPro" id="IPR009001">
    <property type="entry name" value="Transl_elong_EF1A/Init_IF2_C"/>
</dbReference>
<dbReference type="GO" id="GO:0005525">
    <property type="term" value="F:GTP binding"/>
    <property type="evidence" value="ECO:0007669"/>
    <property type="project" value="UniProtKB-KW"/>
</dbReference>
<evidence type="ECO:0000256" key="2">
    <source>
        <dbReference type="ARBA" id="ARBA00015953"/>
    </source>
</evidence>
<dbReference type="Pfam" id="PF09106">
    <property type="entry name" value="WHD_2nd_SelB"/>
    <property type="match status" value="1"/>
</dbReference>
<reference evidence="10" key="2">
    <citation type="journal article" date="2012" name="PLoS ONE">
        <title>A Deeply Branching Thermophilic Bacterium with an Ancient Acetyl-CoA Pathway Dominates a Subsurface Ecosystem.</title>
        <authorList>
            <person name="Takami H."/>
            <person name="Noguchi H."/>
            <person name="Takaki Y."/>
            <person name="Uchiyama I."/>
            <person name="Toyoda A."/>
            <person name="Nishi S."/>
            <person name="Chee G.-J."/>
            <person name="Arai W."/>
            <person name="Nunoura T."/>
            <person name="Itoh T."/>
            <person name="Hattori M."/>
            <person name="Takai K."/>
        </authorList>
    </citation>
    <scope>NUCLEOTIDE SEQUENCE</scope>
</reference>
<dbReference type="Pfam" id="PF09107">
    <property type="entry name" value="WHD_3rd_SelB"/>
    <property type="match status" value="1"/>
</dbReference>
<dbReference type="InterPro" id="IPR015190">
    <property type="entry name" value="Elong_fac_SelB-wing-hlx_typ-2"/>
</dbReference>
<dbReference type="InterPro" id="IPR036390">
    <property type="entry name" value="WH_DNA-bd_sf"/>
</dbReference>
<dbReference type="InterPro" id="IPR000795">
    <property type="entry name" value="T_Tr_GTP-bd_dom"/>
</dbReference>
<reference evidence="10" key="1">
    <citation type="journal article" date="2005" name="Environ. Microbiol.">
        <title>Genetic and functional properties of uncultivated thermophilic crenarchaeotes from a subsurface gold mine as revealed by analysis of genome fragments.</title>
        <authorList>
            <person name="Nunoura T."/>
            <person name="Hirayama H."/>
            <person name="Takami H."/>
            <person name="Oida H."/>
            <person name="Nishi S."/>
            <person name="Shimamura S."/>
            <person name="Suzuki Y."/>
            <person name="Inagaki F."/>
            <person name="Takai K."/>
            <person name="Nealson K.H."/>
            <person name="Horikoshi K."/>
        </authorList>
    </citation>
    <scope>NUCLEOTIDE SEQUENCE</scope>
</reference>
<keyword evidence="5" id="KW-0648">Protein biosynthesis</keyword>
<gene>
    <name evidence="10" type="ORF">HGMM_F53F08C02</name>
</gene>
<proteinExistence type="predicted"/>
<feature type="domain" description="Tr-type G" evidence="9">
    <location>
        <begin position="5"/>
        <end position="176"/>
    </location>
</feature>
<dbReference type="InterPro" id="IPR015191">
    <property type="entry name" value="SelB_WHD4"/>
</dbReference>
<dbReference type="SUPFAM" id="SSF46785">
    <property type="entry name" value="Winged helix' DNA-binding domain"/>
    <property type="match status" value="3"/>
</dbReference>
<dbReference type="AlphaFoldDB" id="H5SPB4"/>
<keyword evidence="10" id="KW-0251">Elongation factor</keyword>
<name>H5SPB4_9ZZZZ</name>
<dbReference type="SUPFAM" id="SSF50447">
    <property type="entry name" value="Translation proteins"/>
    <property type="match status" value="1"/>
</dbReference>
<dbReference type="SUPFAM" id="SSF50465">
    <property type="entry name" value="EF-Tu/eEF-1alpha/eIF2-gamma C-terminal domain"/>
    <property type="match status" value="1"/>
</dbReference>
<dbReference type="PRINTS" id="PR00315">
    <property type="entry name" value="ELONGATNFCT"/>
</dbReference>
<dbReference type="PANTHER" id="PTHR43721">
    <property type="entry name" value="ELONGATION FACTOR TU-RELATED"/>
    <property type="match status" value="1"/>
</dbReference>
<dbReference type="InterPro" id="IPR009000">
    <property type="entry name" value="Transl_B-barrel_sf"/>
</dbReference>
<evidence type="ECO:0000256" key="5">
    <source>
        <dbReference type="ARBA" id="ARBA00022917"/>
    </source>
</evidence>
<evidence type="ECO:0000256" key="7">
    <source>
        <dbReference type="ARBA" id="ARBA00025526"/>
    </source>
</evidence>
<dbReference type="GO" id="GO:0003723">
    <property type="term" value="F:RNA binding"/>
    <property type="evidence" value="ECO:0007669"/>
    <property type="project" value="InterPro"/>
</dbReference>
<sequence length="641" mass="72209">MEKPQKTLIIGTAGHIDHGKTQLVKALTGVDTDVLKEEKERGITIQLGFAPFRLPSGISASIIDVPGHEKFVRTMVAGAWGIDAVILVIAADEGIMPQTVEHLEICDLLGVKKGVVAITKKDLVDEEWISMLKEEVKEFLKGTFLDGSPIVAVSSSTGENIDLLIEEIDRVCVETEEKSDDGIFILPVDRSFSLKGFGTVVTGTLVSGKITIGDDVEILPQRKPSRVRGIQVHNEFRKEAYAGERTALNLINISREEVKRGDLISHPGILRPSKRLYVHVKLLQSHNVPLKNATTVSFHIGTAERKALLLLMDRAKLEPDSSCFAELRLDEEIACLFGDRFIIRSLSPLRTIGGGFIVHPHPTGKRSKGKVFLLERLPLIMSPDYRNLLDFFLEDAGFRGMMPRDAQSVLNIKEEKIADIFQILSSNGRAVLFDSERQRYVHVNAFNSLKDIITKTISSLHQSFPLRMGFSRDQIKSSMRYQLDEKLFDTAISTLHQEGTIGMEKELIFLQSMKHLFSERSIPLLRELEDLILKSGLQVPDLETISMRLKVPASQIKELLDILVRSGSIVRITKDLFFHSDSLEEMKRKVLWFFEEKDVMSVSDFKNIFNLSRKYAIPLLEYLDNQKITTRIGDVRKLRGK</sequence>
<keyword evidence="6" id="KW-0342">GTP-binding</keyword>
<organism evidence="10">
    <name type="scientific">uncultured prokaryote</name>
    <dbReference type="NCBI Taxonomy" id="198431"/>
    <lineage>
        <taxon>unclassified sequences</taxon>
        <taxon>environmental samples</taxon>
    </lineage>
</organism>
<dbReference type="Gene3D" id="2.40.30.10">
    <property type="entry name" value="Translation factors"/>
    <property type="match status" value="1"/>
</dbReference>
<evidence type="ECO:0000256" key="4">
    <source>
        <dbReference type="ARBA" id="ARBA00022741"/>
    </source>
</evidence>
<dbReference type="EMBL" id="AP011790">
    <property type="protein sequence ID" value="BAL57965.1"/>
    <property type="molecule type" value="Genomic_DNA"/>
</dbReference>
<dbReference type="InterPro" id="IPR027417">
    <property type="entry name" value="P-loop_NTPase"/>
</dbReference>
<dbReference type="Pfam" id="PF00009">
    <property type="entry name" value="GTP_EFTU"/>
    <property type="match status" value="1"/>
</dbReference>
<dbReference type="CDD" id="cd15491">
    <property type="entry name" value="selB_III"/>
    <property type="match status" value="1"/>
</dbReference>
<dbReference type="Gene3D" id="1.10.10.10">
    <property type="entry name" value="Winged helix-like DNA-binding domain superfamily/Winged helix DNA-binding domain"/>
    <property type="match status" value="1"/>
</dbReference>
<dbReference type="InterPro" id="IPR036388">
    <property type="entry name" value="WH-like_DNA-bd_sf"/>
</dbReference>
<comment type="subcellular location">
    <subcellularLocation>
        <location evidence="1">Cytoplasm</location>
    </subcellularLocation>
</comment>
<dbReference type="PANTHER" id="PTHR43721:SF22">
    <property type="entry name" value="ELONGATION FACTOR TU, MITOCHONDRIAL"/>
    <property type="match status" value="1"/>
</dbReference>
<keyword evidence="3" id="KW-0963">Cytoplasm</keyword>
<dbReference type="InterPro" id="IPR005225">
    <property type="entry name" value="Small_GTP-bd"/>
</dbReference>
<evidence type="ECO:0000256" key="1">
    <source>
        <dbReference type="ARBA" id="ARBA00004496"/>
    </source>
</evidence>
<evidence type="ECO:0000259" key="9">
    <source>
        <dbReference type="PROSITE" id="PS51722"/>
    </source>
</evidence>
<evidence type="ECO:0000313" key="10">
    <source>
        <dbReference type="EMBL" id="BAL57965.1"/>
    </source>
</evidence>
<dbReference type="SUPFAM" id="SSF52540">
    <property type="entry name" value="P-loop containing nucleoside triphosphate hydrolases"/>
    <property type="match status" value="1"/>
</dbReference>
<protein>
    <recommendedName>
        <fullName evidence="2">Selenocysteine-specific elongation factor</fullName>
    </recommendedName>
    <alternativeName>
        <fullName evidence="8">SelB translation factor</fullName>
    </alternativeName>
</protein>
<dbReference type="PROSITE" id="PS51722">
    <property type="entry name" value="G_TR_2"/>
    <property type="match status" value="1"/>
</dbReference>